<dbReference type="NCBIfam" id="NF038128">
    <property type="entry name" value="choice_anch_J"/>
    <property type="match status" value="1"/>
</dbReference>
<dbReference type="PROSITE" id="PS51257">
    <property type="entry name" value="PROKAR_LIPOPROTEIN"/>
    <property type="match status" value="1"/>
</dbReference>
<feature type="signal peptide" evidence="1">
    <location>
        <begin position="1"/>
        <end position="23"/>
    </location>
</feature>
<evidence type="ECO:0000313" key="3">
    <source>
        <dbReference type="Proteomes" id="UP001500185"/>
    </source>
</evidence>
<keyword evidence="3" id="KW-1185">Reference proteome</keyword>
<keyword evidence="1" id="KW-0732">Signal</keyword>
<dbReference type="Proteomes" id="UP001500185">
    <property type="component" value="Unassembled WGS sequence"/>
</dbReference>
<protein>
    <recommendedName>
        <fullName evidence="4">DUF5017 domain-containing protein</fullName>
    </recommendedName>
</protein>
<evidence type="ECO:0000313" key="2">
    <source>
        <dbReference type="EMBL" id="GAA0757638.1"/>
    </source>
</evidence>
<feature type="chain" id="PRO_5047475981" description="DUF5017 domain-containing protein" evidence="1">
    <location>
        <begin position="24"/>
        <end position="336"/>
    </location>
</feature>
<dbReference type="RefSeq" id="WP_224453942.1">
    <property type="nucleotide sequence ID" value="NZ_BAAAGG010000005.1"/>
</dbReference>
<dbReference type="Gene3D" id="2.60.120.200">
    <property type="match status" value="1"/>
</dbReference>
<accession>A0ABP3VFF0</accession>
<proteinExistence type="predicted"/>
<gene>
    <name evidence="2" type="ORF">GCM10009433_14080</name>
</gene>
<comment type="caution">
    <text evidence="2">The sequence shown here is derived from an EMBL/GenBank/DDBJ whole genome shotgun (WGS) entry which is preliminary data.</text>
</comment>
<dbReference type="EMBL" id="BAAAGG010000005">
    <property type="protein sequence ID" value="GAA0757638.1"/>
    <property type="molecule type" value="Genomic_DNA"/>
</dbReference>
<sequence length="336" mass="36292">MRVFQIKPILFILLSLTLLTSCSDDDSVALVSFSSPDLEVVTDTLQPVTINFDISPASTQASNIRIIAPQNTYGNLFTTEPPLSGGEINIPVTTGATSASFEMILIEEGIRFDDFAQEFEIIAVGPGLATNEFDGRYLSFNLVNERVQEDDLPFIENFGVCGPNGSFELPPDGWTIIDVVQNSFGTGGFFCYTGQGVTGVGTNPFTPAGEATSGDDYSEAWLISPPISLGGAEDPNLSFNFDRRFDAPIDENTLAYGLQISTDYDGTNFETANWEVFQPAVDEMMANNPGSDDIGNTGELSLAQYAGEDISIAFIYRAADAYFLATSIRISDVVVE</sequence>
<evidence type="ECO:0008006" key="4">
    <source>
        <dbReference type="Google" id="ProtNLM"/>
    </source>
</evidence>
<evidence type="ECO:0000256" key="1">
    <source>
        <dbReference type="SAM" id="SignalP"/>
    </source>
</evidence>
<organism evidence="2 3">
    <name type="scientific">Psychroflexus lacisalsi</name>
    <dbReference type="NCBI Taxonomy" id="503928"/>
    <lineage>
        <taxon>Bacteria</taxon>
        <taxon>Pseudomonadati</taxon>
        <taxon>Bacteroidota</taxon>
        <taxon>Flavobacteriia</taxon>
        <taxon>Flavobacteriales</taxon>
        <taxon>Flavobacteriaceae</taxon>
        <taxon>Psychroflexus</taxon>
    </lineage>
</organism>
<reference evidence="3" key="1">
    <citation type="journal article" date="2019" name="Int. J. Syst. Evol. Microbiol.">
        <title>The Global Catalogue of Microorganisms (GCM) 10K type strain sequencing project: providing services to taxonomists for standard genome sequencing and annotation.</title>
        <authorList>
            <consortium name="The Broad Institute Genomics Platform"/>
            <consortium name="The Broad Institute Genome Sequencing Center for Infectious Disease"/>
            <person name="Wu L."/>
            <person name="Ma J."/>
        </authorList>
    </citation>
    <scope>NUCLEOTIDE SEQUENCE [LARGE SCALE GENOMIC DNA]</scope>
    <source>
        <strain evidence="3">JCM 16231</strain>
    </source>
</reference>
<name>A0ABP3VFF0_9FLAO</name>